<keyword evidence="5" id="KW-1185">Reference proteome</keyword>
<sequence length="187" mass="20892">MRMTIRDADIRDIEGLMTLRREAAAWLQAAGIDQWNDPRTAAVALAKWEQDIAAGRTHVVEHEGAMAATITLARPDTDFWRPSDGLEDAVYVAKLITSRQWAGQALGGRLLDWAGAEAQAQGKSLVRLDCWRTNEALQSFYLHEGFQHVRTEAPPHRLSGWLAQRPAFVARHPHAKLTEARVRAHAS</sequence>
<evidence type="ECO:0000259" key="3">
    <source>
        <dbReference type="PROSITE" id="PS51186"/>
    </source>
</evidence>
<dbReference type="EMBL" id="JBEZLS010000046">
    <property type="protein sequence ID" value="MEU9356220.1"/>
    <property type="molecule type" value="Genomic_DNA"/>
</dbReference>
<organism evidence="4 5">
    <name type="scientific">Streptomyces griseoloalbus</name>
    <dbReference type="NCBI Taxonomy" id="67303"/>
    <lineage>
        <taxon>Bacteria</taxon>
        <taxon>Bacillati</taxon>
        <taxon>Actinomycetota</taxon>
        <taxon>Actinomycetes</taxon>
        <taxon>Kitasatosporales</taxon>
        <taxon>Streptomycetaceae</taxon>
        <taxon>Streptomyces</taxon>
    </lineage>
</organism>
<accession>A0ABV3EGU4</accession>
<evidence type="ECO:0000256" key="2">
    <source>
        <dbReference type="ARBA" id="ARBA00023315"/>
    </source>
</evidence>
<keyword evidence="1" id="KW-0808">Transferase</keyword>
<reference evidence="4 5" key="1">
    <citation type="submission" date="2024-06" db="EMBL/GenBank/DDBJ databases">
        <title>The Natural Products Discovery Center: Release of the First 8490 Sequenced Strains for Exploring Actinobacteria Biosynthetic Diversity.</title>
        <authorList>
            <person name="Kalkreuter E."/>
            <person name="Kautsar S.A."/>
            <person name="Yang D."/>
            <person name="Bader C.D."/>
            <person name="Teijaro C.N."/>
            <person name="Fluegel L."/>
            <person name="Davis C.M."/>
            <person name="Simpson J.R."/>
            <person name="Lauterbach L."/>
            <person name="Steele A.D."/>
            <person name="Gui C."/>
            <person name="Meng S."/>
            <person name="Li G."/>
            <person name="Viehrig K."/>
            <person name="Ye F."/>
            <person name="Su P."/>
            <person name="Kiefer A.F."/>
            <person name="Nichols A."/>
            <person name="Cepeda A.J."/>
            <person name="Yan W."/>
            <person name="Fan B."/>
            <person name="Jiang Y."/>
            <person name="Adhikari A."/>
            <person name="Zheng C.-J."/>
            <person name="Schuster L."/>
            <person name="Cowan T.M."/>
            <person name="Smanski M.J."/>
            <person name="Chevrette M.G."/>
            <person name="De Carvalho L.P.S."/>
            <person name="Shen B."/>
        </authorList>
    </citation>
    <scope>NUCLEOTIDE SEQUENCE [LARGE SCALE GENOMIC DNA]</scope>
    <source>
        <strain evidence="4 5">NPDC048274</strain>
    </source>
</reference>
<dbReference type="PANTHER" id="PTHR43877">
    <property type="entry name" value="AMINOALKYLPHOSPHONATE N-ACETYLTRANSFERASE-RELATED-RELATED"/>
    <property type="match status" value="1"/>
</dbReference>
<dbReference type="InterPro" id="IPR016181">
    <property type="entry name" value="Acyl_CoA_acyltransferase"/>
</dbReference>
<evidence type="ECO:0000313" key="5">
    <source>
        <dbReference type="Proteomes" id="UP001551582"/>
    </source>
</evidence>
<dbReference type="InterPro" id="IPR050832">
    <property type="entry name" value="Bact_Acetyltransf"/>
</dbReference>
<dbReference type="PROSITE" id="PS51186">
    <property type="entry name" value="GNAT"/>
    <property type="match status" value="1"/>
</dbReference>
<dbReference type="Gene3D" id="3.40.630.30">
    <property type="match status" value="1"/>
</dbReference>
<dbReference type="InterPro" id="IPR000182">
    <property type="entry name" value="GNAT_dom"/>
</dbReference>
<name>A0ABV3EGU4_9ACTN</name>
<dbReference type="Pfam" id="PF13508">
    <property type="entry name" value="Acetyltransf_7"/>
    <property type="match status" value="1"/>
</dbReference>
<evidence type="ECO:0000313" key="4">
    <source>
        <dbReference type="EMBL" id="MEU9356220.1"/>
    </source>
</evidence>
<proteinExistence type="predicted"/>
<gene>
    <name evidence="4" type="ORF">AB0D65_35775</name>
</gene>
<dbReference type="SUPFAM" id="SSF55729">
    <property type="entry name" value="Acyl-CoA N-acyltransferases (Nat)"/>
    <property type="match status" value="1"/>
</dbReference>
<dbReference type="Proteomes" id="UP001551582">
    <property type="component" value="Unassembled WGS sequence"/>
</dbReference>
<protein>
    <submittedName>
        <fullName evidence="4">GNAT family N-acetyltransferase</fullName>
    </submittedName>
</protein>
<evidence type="ECO:0000256" key="1">
    <source>
        <dbReference type="ARBA" id="ARBA00022679"/>
    </source>
</evidence>
<keyword evidence="2" id="KW-0012">Acyltransferase</keyword>
<comment type="caution">
    <text evidence="4">The sequence shown here is derived from an EMBL/GenBank/DDBJ whole genome shotgun (WGS) entry which is preliminary data.</text>
</comment>
<dbReference type="RefSeq" id="WP_359989735.1">
    <property type="nucleotide sequence ID" value="NZ_JBEZLS010000046.1"/>
</dbReference>
<feature type="domain" description="N-acetyltransferase" evidence="3">
    <location>
        <begin position="3"/>
        <end position="167"/>
    </location>
</feature>
<dbReference type="PANTHER" id="PTHR43877:SF2">
    <property type="entry name" value="AMINOALKYLPHOSPHONATE N-ACETYLTRANSFERASE-RELATED"/>
    <property type="match status" value="1"/>
</dbReference>